<dbReference type="Proteomes" id="UP001374579">
    <property type="component" value="Unassembled WGS sequence"/>
</dbReference>
<gene>
    <name evidence="2" type="ORF">V1264_019558</name>
</gene>
<organism evidence="2 3">
    <name type="scientific">Littorina saxatilis</name>
    <dbReference type="NCBI Taxonomy" id="31220"/>
    <lineage>
        <taxon>Eukaryota</taxon>
        <taxon>Metazoa</taxon>
        <taxon>Spiralia</taxon>
        <taxon>Lophotrochozoa</taxon>
        <taxon>Mollusca</taxon>
        <taxon>Gastropoda</taxon>
        <taxon>Caenogastropoda</taxon>
        <taxon>Littorinimorpha</taxon>
        <taxon>Littorinoidea</taxon>
        <taxon>Littorinidae</taxon>
        <taxon>Littorina</taxon>
    </lineage>
</organism>
<dbReference type="EMBL" id="JBAMIC010000008">
    <property type="protein sequence ID" value="KAK7104917.1"/>
    <property type="molecule type" value="Genomic_DNA"/>
</dbReference>
<reference evidence="2 3" key="1">
    <citation type="submission" date="2024-02" db="EMBL/GenBank/DDBJ databases">
        <title>Chromosome-scale genome assembly of the rough periwinkle Littorina saxatilis.</title>
        <authorList>
            <person name="De Jode A."/>
            <person name="Faria R."/>
            <person name="Formenti G."/>
            <person name="Sims Y."/>
            <person name="Smith T.P."/>
            <person name="Tracey A."/>
            <person name="Wood J.M.D."/>
            <person name="Zagrodzka Z.B."/>
            <person name="Johannesson K."/>
            <person name="Butlin R.K."/>
            <person name="Leder E.H."/>
        </authorList>
    </citation>
    <scope>NUCLEOTIDE SEQUENCE [LARGE SCALE GENOMIC DNA]</scope>
    <source>
        <strain evidence="2">Snail1</strain>
        <tissue evidence="2">Muscle</tissue>
    </source>
</reference>
<sequence length="66" mass="7219">MTGYNISVCSRGTANKSSNSPQQLKIEVPARPQSRSSTEWSNSKDQLVPVPRKSARFALGTLLSRV</sequence>
<protein>
    <submittedName>
        <fullName evidence="2">Uncharacterized protein</fullName>
    </submittedName>
</protein>
<evidence type="ECO:0000256" key="1">
    <source>
        <dbReference type="SAM" id="MobiDB-lite"/>
    </source>
</evidence>
<evidence type="ECO:0000313" key="3">
    <source>
        <dbReference type="Proteomes" id="UP001374579"/>
    </source>
</evidence>
<feature type="region of interest" description="Disordered" evidence="1">
    <location>
        <begin position="1"/>
        <end position="47"/>
    </location>
</feature>
<comment type="caution">
    <text evidence="2">The sequence shown here is derived from an EMBL/GenBank/DDBJ whole genome shotgun (WGS) entry which is preliminary data.</text>
</comment>
<keyword evidence="3" id="KW-1185">Reference proteome</keyword>
<feature type="compositionally biased region" description="Polar residues" evidence="1">
    <location>
        <begin position="33"/>
        <end position="45"/>
    </location>
</feature>
<evidence type="ECO:0000313" key="2">
    <source>
        <dbReference type="EMBL" id="KAK7104917.1"/>
    </source>
</evidence>
<dbReference type="AlphaFoldDB" id="A0AAN9BG53"/>
<proteinExistence type="predicted"/>
<feature type="compositionally biased region" description="Polar residues" evidence="1">
    <location>
        <begin position="1"/>
        <end position="23"/>
    </location>
</feature>
<accession>A0AAN9BG53</accession>
<name>A0AAN9BG53_9CAEN</name>